<accession>A0A975BHB3</accession>
<dbReference type="AlphaFoldDB" id="A0A975BHB3"/>
<evidence type="ECO:0000313" key="1">
    <source>
        <dbReference type="EMBL" id="QTA85209.1"/>
    </source>
</evidence>
<evidence type="ECO:0008006" key="3">
    <source>
        <dbReference type="Google" id="ProtNLM"/>
    </source>
</evidence>
<dbReference type="KEGG" id="dmm:dnm_012140"/>
<sequence>METHCTNPMIHRAYDALKKLSADEETRQLAEMREKALKDEVSALDAARREGEKRGEKKSEKKALKKIALNLLSMGVLTVEQIARATDLTVAEVECLQHPDQADESV</sequence>
<dbReference type="EMBL" id="CP061800">
    <property type="protein sequence ID" value="QTA85209.1"/>
    <property type="molecule type" value="Genomic_DNA"/>
</dbReference>
<evidence type="ECO:0000313" key="2">
    <source>
        <dbReference type="Proteomes" id="UP000663722"/>
    </source>
</evidence>
<reference evidence="1" key="1">
    <citation type="journal article" date="2021" name="Microb. Physiol.">
        <title>Proteogenomic Insights into the Physiology of Marine, Sulfate-Reducing, Filamentous Desulfonema limicola and Desulfonema magnum.</title>
        <authorList>
            <person name="Schnaars V."/>
            <person name="Wohlbrand L."/>
            <person name="Scheve S."/>
            <person name="Hinrichs C."/>
            <person name="Reinhardt R."/>
            <person name="Rabus R."/>
        </authorList>
    </citation>
    <scope>NUCLEOTIDE SEQUENCE</scope>
    <source>
        <strain evidence="1">4be13</strain>
    </source>
</reference>
<dbReference type="Proteomes" id="UP000663722">
    <property type="component" value="Chromosome"/>
</dbReference>
<protein>
    <recommendedName>
        <fullName evidence="3">Rpn family recombination-promoting nuclease/putative transposase</fullName>
    </recommendedName>
</protein>
<name>A0A975BHB3_9BACT</name>
<proteinExistence type="predicted"/>
<gene>
    <name evidence="1" type="ORF">dnm_012140</name>
</gene>
<keyword evidence="2" id="KW-1185">Reference proteome</keyword>
<organism evidence="1 2">
    <name type="scientific">Desulfonema magnum</name>
    <dbReference type="NCBI Taxonomy" id="45655"/>
    <lineage>
        <taxon>Bacteria</taxon>
        <taxon>Pseudomonadati</taxon>
        <taxon>Thermodesulfobacteriota</taxon>
        <taxon>Desulfobacteria</taxon>
        <taxon>Desulfobacterales</taxon>
        <taxon>Desulfococcaceae</taxon>
        <taxon>Desulfonema</taxon>
    </lineage>
</organism>